<keyword evidence="1" id="KW-0479">Metal-binding</keyword>
<sequence>MTFISDIFIATERMFKGRERIACSICKEKIGEFRYESMQQWNISGSLCSKCYSKKISEYYIKQQQQQQHDTDEKVTKN</sequence>
<protein>
    <submittedName>
        <fullName evidence="4">Uncharacterized protein</fullName>
    </submittedName>
</protein>
<organism evidence="4 5">
    <name type="scientific">Candidatus Nitrosocosmicus franklandianus</name>
    <dbReference type="NCBI Taxonomy" id="1798806"/>
    <lineage>
        <taxon>Archaea</taxon>
        <taxon>Nitrososphaerota</taxon>
        <taxon>Nitrososphaeria</taxon>
        <taxon>Nitrososphaerales</taxon>
        <taxon>Nitrososphaeraceae</taxon>
        <taxon>Candidatus Nitrosocosmicus</taxon>
    </lineage>
</organism>
<accession>A0A484I9V8</accession>
<dbReference type="KEGG" id="nfn:NFRAN_1574"/>
<dbReference type="EMBL" id="LR216287">
    <property type="protein sequence ID" value="VFJ13896.1"/>
    <property type="molecule type" value="Genomic_DNA"/>
</dbReference>
<name>A0A484I9V8_9ARCH</name>
<dbReference type="GeneID" id="39420916"/>
<dbReference type="Proteomes" id="UP000294299">
    <property type="component" value="Chromosome NFRAN"/>
</dbReference>
<evidence type="ECO:0000256" key="1">
    <source>
        <dbReference type="ARBA" id="ARBA00022723"/>
    </source>
</evidence>
<dbReference type="InterPro" id="IPR043145">
    <property type="entry name" value="Znf_ZZ_sf"/>
</dbReference>
<dbReference type="GO" id="GO:0008270">
    <property type="term" value="F:zinc ion binding"/>
    <property type="evidence" value="ECO:0007669"/>
    <property type="project" value="UniProtKB-KW"/>
</dbReference>
<dbReference type="Gene3D" id="3.30.60.90">
    <property type="match status" value="1"/>
</dbReference>
<evidence type="ECO:0000313" key="4">
    <source>
        <dbReference type="EMBL" id="VFJ13896.1"/>
    </source>
</evidence>
<evidence type="ECO:0000313" key="5">
    <source>
        <dbReference type="Proteomes" id="UP000294299"/>
    </source>
</evidence>
<keyword evidence="2" id="KW-0863">Zinc-finger</keyword>
<evidence type="ECO:0000256" key="3">
    <source>
        <dbReference type="ARBA" id="ARBA00022833"/>
    </source>
</evidence>
<dbReference type="AlphaFoldDB" id="A0A484I9V8"/>
<gene>
    <name evidence="4" type="ORF">NFRAN_1574</name>
</gene>
<reference evidence="4 5" key="1">
    <citation type="submission" date="2019-02" db="EMBL/GenBank/DDBJ databases">
        <authorList>
            <person name="Lehtovirta-Morley E L."/>
        </authorList>
    </citation>
    <scope>NUCLEOTIDE SEQUENCE [LARGE SCALE GENOMIC DNA]</scope>
    <source>
        <strain evidence="4">NFRAN1</strain>
    </source>
</reference>
<keyword evidence="5" id="KW-1185">Reference proteome</keyword>
<keyword evidence="3" id="KW-0862">Zinc</keyword>
<dbReference type="RefSeq" id="WP_197731144.1">
    <property type="nucleotide sequence ID" value="NZ_LR216287.1"/>
</dbReference>
<proteinExistence type="predicted"/>
<dbReference type="OrthoDB" id="8772at2157"/>
<evidence type="ECO:0000256" key="2">
    <source>
        <dbReference type="ARBA" id="ARBA00022771"/>
    </source>
</evidence>